<accession>A0A1I4J8F1</accession>
<dbReference type="RefSeq" id="WP_090191738.1">
    <property type="nucleotide sequence ID" value="NZ_FOTF01000034.1"/>
</dbReference>
<dbReference type="InterPro" id="IPR039536">
    <property type="entry name" value="TetR_C_Proteobacteria"/>
</dbReference>
<dbReference type="GO" id="GO:0000976">
    <property type="term" value="F:transcription cis-regulatory region binding"/>
    <property type="evidence" value="ECO:0007669"/>
    <property type="project" value="TreeGrafter"/>
</dbReference>
<gene>
    <name evidence="5" type="ORF">SAMN04488004_13411</name>
</gene>
<dbReference type="PANTHER" id="PTHR30055">
    <property type="entry name" value="HTH-TYPE TRANSCRIPTIONAL REGULATOR RUTR"/>
    <property type="match status" value="1"/>
</dbReference>
<proteinExistence type="predicted"/>
<feature type="DNA-binding region" description="H-T-H motif" evidence="2">
    <location>
        <begin position="46"/>
        <end position="65"/>
    </location>
</feature>
<dbReference type="InterPro" id="IPR009057">
    <property type="entry name" value="Homeodomain-like_sf"/>
</dbReference>
<dbReference type="Gene3D" id="1.10.357.10">
    <property type="entry name" value="Tetracycline Repressor, domain 2"/>
    <property type="match status" value="1"/>
</dbReference>
<dbReference type="InterPro" id="IPR050109">
    <property type="entry name" value="HTH-type_TetR-like_transc_reg"/>
</dbReference>
<evidence type="ECO:0000256" key="1">
    <source>
        <dbReference type="ARBA" id="ARBA00023125"/>
    </source>
</evidence>
<evidence type="ECO:0000259" key="4">
    <source>
        <dbReference type="PROSITE" id="PS50977"/>
    </source>
</evidence>
<evidence type="ECO:0000256" key="3">
    <source>
        <dbReference type="SAM" id="MobiDB-lite"/>
    </source>
</evidence>
<dbReference type="Pfam" id="PF14246">
    <property type="entry name" value="TetR_C_7"/>
    <property type="match status" value="1"/>
</dbReference>
<dbReference type="STRING" id="195913.SAMN04488004_13411"/>
<dbReference type="EMBL" id="FOTF01000034">
    <property type="protein sequence ID" value="SFL62834.1"/>
    <property type="molecule type" value="Genomic_DNA"/>
</dbReference>
<sequence length="217" mass="24030">MMTDLDTKTQKRSRGRPALRTEHETRAALIKAARAEFLAEGYTGTSIEAVAQRASMSTRTIYKTIFNKAELFRLVMGDAIDAGITQLNVSANPDQPENAILILARAYTNLVLSAEGVLTARAVMAEHTQFPELRDSYLSSINKVATAFDNRFVEFCDDMSDVYPNMDREAAFLLRSMINGAQRSAILDPDYNTTPASLSAWSDKCTEMVLRAYAIGK</sequence>
<protein>
    <submittedName>
        <fullName evidence="5">Transcriptional regulator, TetR family</fullName>
    </submittedName>
</protein>
<feature type="domain" description="HTH tetR-type" evidence="4">
    <location>
        <begin position="23"/>
        <end position="83"/>
    </location>
</feature>
<reference evidence="5 6" key="1">
    <citation type="submission" date="2016-10" db="EMBL/GenBank/DDBJ databases">
        <authorList>
            <person name="de Groot N.N."/>
        </authorList>
    </citation>
    <scope>NUCLEOTIDE SEQUENCE [LARGE SCALE GENOMIC DNA]</scope>
    <source>
        <strain evidence="5 6">DSM 16199</strain>
    </source>
</reference>
<keyword evidence="1 2" id="KW-0238">DNA-binding</keyword>
<name>A0A1I4J8F1_9RHOB</name>
<dbReference type="OrthoDB" id="8478851at2"/>
<keyword evidence="6" id="KW-1185">Reference proteome</keyword>
<dbReference type="AlphaFoldDB" id="A0A1I4J8F1"/>
<dbReference type="SUPFAM" id="SSF46689">
    <property type="entry name" value="Homeodomain-like"/>
    <property type="match status" value="1"/>
</dbReference>
<dbReference type="Proteomes" id="UP000199550">
    <property type="component" value="Unassembled WGS sequence"/>
</dbReference>
<evidence type="ECO:0000313" key="5">
    <source>
        <dbReference type="EMBL" id="SFL62834.1"/>
    </source>
</evidence>
<evidence type="ECO:0000313" key="6">
    <source>
        <dbReference type="Proteomes" id="UP000199550"/>
    </source>
</evidence>
<dbReference type="PROSITE" id="PS50977">
    <property type="entry name" value="HTH_TETR_2"/>
    <property type="match status" value="1"/>
</dbReference>
<organism evidence="5 6">
    <name type="scientific">Loktanella salsilacus</name>
    <dbReference type="NCBI Taxonomy" id="195913"/>
    <lineage>
        <taxon>Bacteria</taxon>
        <taxon>Pseudomonadati</taxon>
        <taxon>Pseudomonadota</taxon>
        <taxon>Alphaproteobacteria</taxon>
        <taxon>Rhodobacterales</taxon>
        <taxon>Roseobacteraceae</taxon>
        <taxon>Loktanella</taxon>
    </lineage>
</organism>
<feature type="region of interest" description="Disordered" evidence="3">
    <location>
        <begin position="1"/>
        <end position="21"/>
    </location>
</feature>
<dbReference type="PANTHER" id="PTHR30055:SF226">
    <property type="entry name" value="HTH-TYPE TRANSCRIPTIONAL REGULATOR PKSA"/>
    <property type="match status" value="1"/>
</dbReference>
<evidence type="ECO:0000256" key="2">
    <source>
        <dbReference type="PROSITE-ProRule" id="PRU00335"/>
    </source>
</evidence>
<dbReference type="InterPro" id="IPR001647">
    <property type="entry name" value="HTH_TetR"/>
</dbReference>
<dbReference type="GO" id="GO:0003700">
    <property type="term" value="F:DNA-binding transcription factor activity"/>
    <property type="evidence" value="ECO:0007669"/>
    <property type="project" value="TreeGrafter"/>
</dbReference>
<dbReference type="Pfam" id="PF00440">
    <property type="entry name" value="TetR_N"/>
    <property type="match status" value="1"/>
</dbReference>